<feature type="compositionally biased region" description="Basic and acidic residues" evidence="1">
    <location>
        <begin position="36"/>
        <end position="70"/>
    </location>
</feature>
<comment type="caution">
    <text evidence="2">The sequence shown here is derived from an EMBL/GenBank/DDBJ whole genome shotgun (WGS) entry which is preliminary data.</text>
</comment>
<gene>
    <name evidence="2" type="ORF">IAC04_07395</name>
</gene>
<reference evidence="2" key="1">
    <citation type="journal article" date="2021" name="PeerJ">
        <title>Extensive microbial diversity within the chicken gut microbiome revealed by metagenomics and culture.</title>
        <authorList>
            <person name="Gilroy R."/>
            <person name="Ravi A."/>
            <person name="Getino M."/>
            <person name="Pursley I."/>
            <person name="Horton D.L."/>
            <person name="Alikhan N.F."/>
            <person name="Baker D."/>
            <person name="Gharbi K."/>
            <person name="Hall N."/>
            <person name="Watson M."/>
            <person name="Adriaenssens E.M."/>
            <person name="Foster-Nyarko E."/>
            <person name="Jarju S."/>
            <person name="Secka A."/>
            <person name="Antonio M."/>
            <person name="Oren A."/>
            <person name="Chaudhuri R.R."/>
            <person name="La Ragione R."/>
            <person name="Hildebrand F."/>
            <person name="Pallen M.J."/>
        </authorList>
    </citation>
    <scope>NUCLEOTIDE SEQUENCE</scope>
    <source>
        <strain evidence="2">Gambia16-554</strain>
    </source>
</reference>
<dbReference type="Proteomes" id="UP000824115">
    <property type="component" value="Unassembled WGS sequence"/>
</dbReference>
<accession>A0A9D2K9U9</accession>
<organism evidence="2 3">
    <name type="scientific">Candidatus Coprenecus stercoravium</name>
    <dbReference type="NCBI Taxonomy" id="2840735"/>
    <lineage>
        <taxon>Bacteria</taxon>
        <taxon>Pseudomonadati</taxon>
        <taxon>Bacteroidota</taxon>
        <taxon>Bacteroidia</taxon>
        <taxon>Bacteroidales</taxon>
        <taxon>Rikenellaceae</taxon>
        <taxon>Rikenellaceae incertae sedis</taxon>
        <taxon>Candidatus Coprenecus</taxon>
    </lineage>
</organism>
<sequence>MREKVPLWKGKRQNRSDGIGEGVRYRIGKEAEWKKEVVEERGSDGVKGEMRNKKGTGSDRAKRVDAEQKRNGKRQSGKGVGRSSG</sequence>
<dbReference type="EMBL" id="DXAW01000122">
    <property type="protein sequence ID" value="HIZ86299.1"/>
    <property type="molecule type" value="Genomic_DNA"/>
</dbReference>
<evidence type="ECO:0000313" key="2">
    <source>
        <dbReference type="EMBL" id="HIZ86299.1"/>
    </source>
</evidence>
<dbReference type="AlphaFoldDB" id="A0A9D2K9U9"/>
<reference evidence="2" key="2">
    <citation type="submission" date="2021-04" db="EMBL/GenBank/DDBJ databases">
        <authorList>
            <person name="Gilroy R."/>
        </authorList>
    </citation>
    <scope>NUCLEOTIDE SEQUENCE</scope>
    <source>
        <strain evidence="2">Gambia16-554</strain>
    </source>
</reference>
<proteinExistence type="predicted"/>
<feature type="region of interest" description="Disordered" evidence="1">
    <location>
        <begin position="1"/>
        <end position="22"/>
    </location>
</feature>
<feature type="region of interest" description="Disordered" evidence="1">
    <location>
        <begin position="36"/>
        <end position="85"/>
    </location>
</feature>
<protein>
    <submittedName>
        <fullName evidence="2">Uncharacterized protein</fullName>
    </submittedName>
</protein>
<evidence type="ECO:0000256" key="1">
    <source>
        <dbReference type="SAM" id="MobiDB-lite"/>
    </source>
</evidence>
<evidence type="ECO:0000313" key="3">
    <source>
        <dbReference type="Proteomes" id="UP000824115"/>
    </source>
</evidence>
<name>A0A9D2K9U9_9BACT</name>